<evidence type="ECO:0000313" key="1">
    <source>
        <dbReference type="EMBL" id="XPM62618.1"/>
    </source>
</evidence>
<dbReference type="EMBL" id="CP182909">
    <property type="protein sequence ID" value="XPM62618.1"/>
    <property type="molecule type" value="Genomic_DNA"/>
</dbReference>
<dbReference type="Proteomes" id="UP000095472">
    <property type="component" value="Chromosome"/>
</dbReference>
<reference evidence="1 2" key="1">
    <citation type="journal article" date="2016" name="Genome Announc.">
        <title>Draft Genome Sequence of the Thermotolerant Cyanobacterium Desertifilum sp. IPPAS B-1220.</title>
        <authorList>
            <person name="Mironov K.S."/>
            <person name="Sinetova M.A."/>
            <person name="Bolatkhan K."/>
            <person name="Zayadan B.K."/>
            <person name="Ustinova V.V."/>
            <person name="Kupriyanova E.V."/>
            <person name="Skrypnik A.N."/>
            <person name="Gogoleva N.E."/>
            <person name="Gogolev Y.V."/>
            <person name="Los D.A."/>
        </authorList>
    </citation>
    <scope>NUCLEOTIDE SEQUENCE [LARGE SCALE GENOMIC DNA]</scope>
    <source>
        <strain evidence="1 2">IPPAS B-1220</strain>
    </source>
</reference>
<proteinExistence type="predicted"/>
<gene>
    <name evidence="1" type="ORF">BH720_023600</name>
</gene>
<evidence type="ECO:0000313" key="2">
    <source>
        <dbReference type="Proteomes" id="UP000095472"/>
    </source>
</evidence>
<protein>
    <submittedName>
        <fullName evidence="1">Response regulator</fullName>
    </submittedName>
</protein>
<keyword evidence="2" id="KW-1185">Reference proteome</keyword>
<name>A0ACD5GP21_9CYAN</name>
<accession>A0ACD5GP21</accession>
<organism evidence="1 2">
    <name type="scientific">Desertifilum tharense IPPAS B-1220</name>
    <dbReference type="NCBI Taxonomy" id="1781255"/>
    <lineage>
        <taxon>Bacteria</taxon>
        <taxon>Bacillati</taxon>
        <taxon>Cyanobacteriota</taxon>
        <taxon>Cyanophyceae</taxon>
        <taxon>Desertifilales</taxon>
        <taxon>Desertifilaceae</taxon>
        <taxon>Desertifilum</taxon>
    </lineage>
</organism>
<sequence>MNNNSERNIILIVDDHQTNLNLLFQLLRNVGFKVLISMDGESAIEQTYYAQPDLILLDVMMPGIDGFETCRQIKSNPSTCDIPIIFMTALSDTENKVKGFQYGAVDYITKPFQYEEVISRVQTHITMQKLRQSLKEKTKN</sequence>